<keyword evidence="4 7" id="KW-0812">Transmembrane</keyword>
<reference evidence="9 10" key="1">
    <citation type="submission" date="2016-10" db="EMBL/GenBank/DDBJ databases">
        <authorList>
            <person name="de Groot N.N."/>
        </authorList>
    </citation>
    <scope>NUCLEOTIDE SEQUENCE [LARGE SCALE GENOMIC DNA]</scope>
    <source>
        <strain evidence="9 10">DSM 18978</strain>
    </source>
</reference>
<dbReference type="SUPFAM" id="SSF161098">
    <property type="entry name" value="MetI-like"/>
    <property type="match status" value="1"/>
</dbReference>
<keyword evidence="2 7" id="KW-0813">Transport</keyword>
<sequence length="331" mass="38231">MNVKEKREPPKIKGRRGFTSVKETRAFYKEKLKHSLVWRRLRTDFMLYIILTPTILYFLIFRLWPIMGMRLAFYEYKARSPWVFVGLKYFRMIFRTSAFMDILSNTLIISFMKFVLLFPFFVLFAIILNELRVAGFRKYVQVVSYMPHFLSWVVIAGIWIAALAPSTGSVNQILGIFNLPSIDFMTDKTKIRWILMLSEAWRSIGWDSIFYYTAILSIPPSLYEAAEIDGANRLSIIRYIILPALVTPMVTVFILNLGFFLNAGFDQVLNFSNDAVLSTTDILDTYIYRVGIQNAQYSLSTAVSLIKGVVGVFLVLTTHLISKKFTGKGVW</sequence>
<evidence type="ECO:0000259" key="8">
    <source>
        <dbReference type="PROSITE" id="PS50928"/>
    </source>
</evidence>
<name>A0A1G5FZJ7_9FIRM</name>
<evidence type="ECO:0000256" key="4">
    <source>
        <dbReference type="ARBA" id="ARBA00022692"/>
    </source>
</evidence>
<dbReference type="InterPro" id="IPR000515">
    <property type="entry name" value="MetI-like"/>
</dbReference>
<dbReference type="PANTHER" id="PTHR30193">
    <property type="entry name" value="ABC TRANSPORTER PERMEASE PROTEIN"/>
    <property type="match status" value="1"/>
</dbReference>
<feature type="domain" description="ABC transmembrane type-1" evidence="8">
    <location>
        <begin position="103"/>
        <end position="318"/>
    </location>
</feature>
<dbReference type="STRING" id="1120976.SAMN03080606_01557"/>
<dbReference type="PANTHER" id="PTHR30193:SF44">
    <property type="entry name" value="LACTOSE TRANSPORT SYSTEM PERMEASE PROTEIN LACF"/>
    <property type="match status" value="1"/>
</dbReference>
<feature type="transmembrane region" description="Helical" evidence="7">
    <location>
        <begin position="107"/>
        <end position="128"/>
    </location>
</feature>
<proteinExistence type="inferred from homology"/>
<dbReference type="GO" id="GO:0055085">
    <property type="term" value="P:transmembrane transport"/>
    <property type="evidence" value="ECO:0007669"/>
    <property type="project" value="InterPro"/>
</dbReference>
<comment type="subcellular location">
    <subcellularLocation>
        <location evidence="1 7">Cell membrane</location>
        <topology evidence="1 7">Multi-pass membrane protein</topology>
    </subcellularLocation>
</comment>
<dbReference type="InterPro" id="IPR035906">
    <property type="entry name" value="MetI-like_sf"/>
</dbReference>
<evidence type="ECO:0000256" key="6">
    <source>
        <dbReference type="ARBA" id="ARBA00023136"/>
    </source>
</evidence>
<dbReference type="Pfam" id="PF00528">
    <property type="entry name" value="BPD_transp_1"/>
    <property type="match status" value="1"/>
</dbReference>
<dbReference type="InterPro" id="IPR051393">
    <property type="entry name" value="ABC_transporter_permease"/>
</dbReference>
<protein>
    <submittedName>
        <fullName evidence="9">Putative aldouronate transport system permease protein</fullName>
    </submittedName>
</protein>
<dbReference type="PROSITE" id="PS50928">
    <property type="entry name" value="ABC_TM1"/>
    <property type="match status" value="1"/>
</dbReference>
<evidence type="ECO:0000313" key="9">
    <source>
        <dbReference type="EMBL" id="SCY44772.1"/>
    </source>
</evidence>
<accession>A0A1G5FZJ7</accession>
<feature type="transmembrane region" description="Helical" evidence="7">
    <location>
        <begin position="297"/>
        <end position="321"/>
    </location>
</feature>
<feature type="transmembrane region" description="Helical" evidence="7">
    <location>
        <begin position="45"/>
        <end position="64"/>
    </location>
</feature>
<organism evidence="9 10">
    <name type="scientific">Alkaliphilus peptidifermentans DSM 18978</name>
    <dbReference type="NCBI Taxonomy" id="1120976"/>
    <lineage>
        <taxon>Bacteria</taxon>
        <taxon>Bacillati</taxon>
        <taxon>Bacillota</taxon>
        <taxon>Clostridia</taxon>
        <taxon>Peptostreptococcales</taxon>
        <taxon>Natronincolaceae</taxon>
        <taxon>Alkaliphilus</taxon>
    </lineage>
</organism>
<evidence type="ECO:0000313" key="10">
    <source>
        <dbReference type="Proteomes" id="UP000198636"/>
    </source>
</evidence>
<feature type="transmembrane region" description="Helical" evidence="7">
    <location>
        <begin position="238"/>
        <end position="261"/>
    </location>
</feature>
<comment type="similarity">
    <text evidence="7">Belongs to the binding-protein-dependent transport system permease family.</text>
</comment>
<evidence type="ECO:0000256" key="7">
    <source>
        <dbReference type="RuleBase" id="RU363032"/>
    </source>
</evidence>
<dbReference type="AlphaFoldDB" id="A0A1G5FZJ7"/>
<dbReference type="GO" id="GO:0005886">
    <property type="term" value="C:plasma membrane"/>
    <property type="evidence" value="ECO:0007669"/>
    <property type="project" value="UniProtKB-SubCell"/>
</dbReference>
<keyword evidence="5 7" id="KW-1133">Transmembrane helix</keyword>
<feature type="transmembrane region" description="Helical" evidence="7">
    <location>
        <begin position="209"/>
        <end position="226"/>
    </location>
</feature>
<dbReference type="Gene3D" id="1.10.3720.10">
    <property type="entry name" value="MetI-like"/>
    <property type="match status" value="1"/>
</dbReference>
<gene>
    <name evidence="9" type="ORF">SAMN03080606_01557</name>
</gene>
<keyword evidence="3" id="KW-1003">Cell membrane</keyword>
<evidence type="ECO:0000256" key="1">
    <source>
        <dbReference type="ARBA" id="ARBA00004651"/>
    </source>
</evidence>
<dbReference type="EMBL" id="FMUS01000008">
    <property type="protein sequence ID" value="SCY44772.1"/>
    <property type="molecule type" value="Genomic_DNA"/>
</dbReference>
<dbReference type="Proteomes" id="UP000198636">
    <property type="component" value="Unassembled WGS sequence"/>
</dbReference>
<evidence type="ECO:0000256" key="5">
    <source>
        <dbReference type="ARBA" id="ARBA00022989"/>
    </source>
</evidence>
<keyword evidence="6 7" id="KW-0472">Membrane</keyword>
<dbReference type="OrthoDB" id="384651at2"/>
<dbReference type="RefSeq" id="WP_091541920.1">
    <property type="nucleotide sequence ID" value="NZ_FMUS01000008.1"/>
</dbReference>
<keyword evidence="10" id="KW-1185">Reference proteome</keyword>
<evidence type="ECO:0000256" key="2">
    <source>
        <dbReference type="ARBA" id="ARBA00022448"/>
    </source>
</evidence>
<feature type="transmembrane region" description="Helical" evidence="7">
    <location>
        <begin position="149"/>
        <end position="168"/>
    </location>
</feature>
<evidence type="ECO:0000256" key="3">
    <source>
        <dbReference type="ARBA" id="ARBA00022475"/>
    </source>
</evidence>
<dbReference type="CDD" id="cd06261">
    <property type="entry name" value="TM_PBP2"/>
    <property type="match status" value="1"/>
</dbReference>